<sequence>MASDKLQHTAGICWISEPQWTRFLEVAEDANLLENSWQEWAEKTDEMITAFAEKGITVVKVPVDVEELIQWCEEKERVITSSSRAEFVTQLMTQKHTGVKH</sequence>
<dbReference type="RefSeq" id="WP_078745801.1">
    <property type="nucleotide sequence ID" value="NZ_FUXG01000015.1"/>
</dbReference>
<name>A0A1T4R9H3_9GAMM</name>
<proteinExistence type="predicted"/>
<dbReference type="AlphaFoldDB" id="A0A1T4R9H3"/>
<protein>
    <submittedName>
        <fullName evidence="1">Uncharacterized protein</fullName>
    </submittedName>
</protein>
<organism evidence="1 2">
    <name type="scientific">Oceanospirillum multiglobuliferum</name>
    <dbReference type="NCBI Taxonomy" id="64969"/>
    <lineage>
        <taxon>Bacteria</taxon>
        <taxon>Pseudomonadati</taxon>
        <taxon>Pseudomonadota</taxon>
        <taxon>Gammaproteobacteria</taxon>
        <taxon>Oceanospirillales</taxon>
        <taxon>Oceanospirillaceae</taxon>
        <taxon>Oceanospirillum</taxon>
    </lineage>
</organism>
<comment type="caution">
    <text evidence="1">The sequence shown here is derived from an EMBL/GenBank/DDBJ whole genome shotgun (WGS) entry which is preliminary data.</text>
</comment>
<evidence type="ECO:0000313" key="1">
    <source>
        <dbReference type="EMBL" id="OPX55130.1"/>
    </source>
</evidence>
<dbReference type="OrthoDB" id="7269818at2"/>
<gene>
    <name evidence="1" type="ORF">BTE48_10205</name>
</gene>
<dbReference type="STRING" id="64969.SAMN02745127_02231"/>
<reference evidence="1 2" key="1">
    <citation type="submission" date="2017-01" db="EMBL/GenBank/DDBJ databases">
        <title>Genome Sequencing of a Marine Spirillum, Oceanospirillum multiglobuliferum ATCC 33336, from Japan.</title>
        <authorList>
            <person name="Carney J.G."/>
            <person name="Trachtenberg A.M."/>
            <person name="Rheaume B.A."/>
            <person name="Linnane J.D."/>
            <person name="Pitts N.L."/>
            <person name="Mykles D.L."/>
            <person name="Maclea K.S."/>
        </authorList>
    </citation>
    <scope>NUCLEOTIDE SEQUENCE [LARGE SCALE GENOMIC DNA]</scope>
    <source>
        <strain evidence="1 2">ATCC 33336</strain>
    </source>
</reference>
<accession>A0A1T4R9H3</accession>
<keyword evidence="2" id="KW-1185">Reference proteome</keyword>
<dbReference type="EMBL" id="MTSM01000012">
    <property type="protein sequence ID" value="OPX55130.1"/>
    <property type="molecule type" value="Genomic_DNA"/>
</dbReference>
<evidence type="ECO:0000313" key="2">
    <source>
        <dbReference type="Proteomes" id="UP000191418"/>
    </source>
</evidence>
<dbReference type="Proteomes" id="UP000191418">
    <property type="component" value="Unassembled WGS sequence"/>
</dbReference>